<dbReference type="eggNOG" id="COG0039">
    <property type="taxonomic scope" value="Bacteria"/>
</dbReference>
<dbReference type="SUPFAM" id="SSF56327">
    <property type="entry name" value="LDH C-terminal domain-like"/>
    <property type="match status" value="1"/>
</dbReference>
<dbReference type="PANTHER" id="PTHR43128">
    <property type="entry name" value="L-2-HYDROXYCARBOXYLATE DEHYDROGENASE (NAD(P)(+))"/>
    <property type="match status" value="1"/>
</dbReference>
<evidence type="ECO:0000256" key="1">
    <source>
        <dbReference type="ARBA" id="ARBA00004843"/>
    </source>
</evidence>
<evidence type="ECO:0000313" key="12">
    <source>
        <dbReference type="EMBL" id="BAF58928.1"/>
    </source>
</evidence>
<dbReference type="Pfam" id="PF00056">
    <property type="entry name" value="Ldh_1_N"/>
    <property type="match status" value="1"/>
</dbReference>
<feature type="binding site" evidence="9">
    <location>
        <begin position="13"/>
        <end position="18"/>
    </location>
    <ligand>
        <name>NAD(+)</name>
        <dbReference type="ChEBI" id="CHEBI:57540"/>
    </ligand>
</feature>
<feature type="binding site" evidence="7">
    <location>
        <position position="43"/>
    </location>
    <ligand>
        <name>NAD(+)</name>
        <dbReference type="ChEBI" id="CHEBI:57540"/>
    </ligand>
</feature>
<evidence type="ECO:0000259" key="10">
    <source>
        <dbReference type="Pfam" id="PF00056"/>
    </source>
</evidence>
<feature type="modified residue" description="Phosphotyrosine" evidence="7">
    <location>
        <position position="221"/>
    </location>
</feature>
<feature type="binding site" evidence="7">
    <location>
        <position position="170"/>
    </location>
    <ligand>
        <name>beta-D-fructose 1,6-bisphosphate</name>
        <dbReference type="ChEBI" id="CHEBI:32966"/>
        <note>allosteric activator</note>
    </ligand>
</feature>
<dbReference type="GO" id="GO:0004459">
    <property type="term" value="F:L-lactate dehydrogenase (NAD+) activity"/>
    <property type="evidence" value="ECO:0007669"/>
    <property type="project" value="UniProtKB-UniRule"/>
</dbReference>
<dbReference type="PIRSF" id="PIRSF000102">
    <property type="entry name" value="Lac_mal_DH"/>
    <property type="match status" value="1"/>
</dbReference>
<dbReference type="PROSITE" id="PS00064">
    <property type="entry name" value="L_LDH"/>
    <property type="match status" value="1"/>
</dbReference>
<keyword evidence="7" id="KW-0021">Allosteric enzyme</keyword>
<dbReference type="InterPro" id="IPR011304">
    <property type="entry name" value="L-lactate_DH"/>
</dbReference>
<feature type="binding site" evidence="7">
    <location>
        <begin position="82"/>
        <end position="83"/>
    </location>
    <ligand>
        <name>NAD(+)</name>
        <dbReference type="ChEBI" id="CHEBI:57540"/>
    </ligand>
</feature>
<feature type="domain" description="Lactate/malate dehydrogenase C-terminal" evidence="11">
    <location>
        <begin position="147"/>
        <end position="311"/>
    </location>
</feature>
<evidence type="ECO:0000256" key="6">
    <source>
        <dbReference type="ARBA" id="ARBA00049258"/>
    </source>
</evidence>
<evidence type="ECO:0000256" key="3">
    <source>
        <dbReference type="ARBA" id="ARBA00012967"/>
    </source>
</evidence>
<evidence type="ECO:0000256" key="7">
    <source>
        <dbReference type="HAMAP-Rule" id="MF_00488"/>
    </source>
</evidence>
<dbReference type="HAMAP" id="MF_00488">
    <property type="entry name" value="Lactate_dehydrog"/>
    <property type="match status" value="1"/>
</dbReference>
<feature type="binding site" evidence="7">
    <location>
        <position position="85"/>
    </location>
    <ligand>
        <name>substrate</name>
    </ligand>
</feature>
<dbReference type="NCBIfam" id="TIGR01771">
    <property type="entry name" value="L-LDH-NAD"/>
    <property type="match status" value="1"/>
</dbReference>
<keyword evidence="5 7" id="KW-0520">NAD</keyword>
<dbReference type="SUPFAM" id="SSF51735">
    <property type="entry name" value="NAD(P)-binding Rossmann-fold domains"/>
    <property type="match status" value="1"/>
</dbReference>
<dbReference type="InterPro" id="IPR001557">
    <property type="entry name" value="L-lactate/malate_DH"/>
</dbReference>
<evidence type="ECO:0000256" key="5">
    <source>
        <dbReference type="ARBA" id="ARBA00023027"/>
    </source>
</evidence>
<feature type="active site" description="Proton acceptor" evidence="7 8">
    <location>
        <position position="177"/>
    </location>
</feature>
<comment type="subunit">
    <text evidence="7">Homotetramer.</text>
</comment>
<feature type="binding site" evidence="7">
    <location>
        <begin position="150"/>
        <end position="153"/>
    </location>
    <ligand>
        <name>substrate</name>
    </ligand>
</feature>
<evidence type="ECO:0000256" key="9">
    <source>
        <dbReference type="PIRSR" id="PIRSR000102-3"/>
    </source>
</evidence>
<comment type="activity regulation">
    <text evidence="7">Allosterically activated by fructose 1,6-bisphosphate (FBP).</text>
</comment>
<dbReference type="InterPro" id="IPR036291">
    <property type="entry name" value="NAD(P)-bd_dom_sf"/>
</dbReference>
<comment type="pathway">
    <text evidence="1 7">Fermentation; pyruvate fermentation to lactate; (S)-lactate from pyruvate: step 1/1.</text>
</comment>
<sequence length="313" mass="33506">MQGAPGRKVAVVGAGAVGSAAAYALTISGLATELLLVDINEAKAEGEAMDLAHAAAFIKPVRIYAGTYEDCRDASIIIFTAGASQKPGESRLDLLHKNYAVLKETLPRILRGGESILLMVSNPVDVLTYAALKITGLPPERVFGSGTVLDSSRFRHSLSRHCGAAPRNIHAYVVGEHGDSEVLLWSIANVAGIGIDRYCELAGIPPVNRREVDRQVRNAGYEIISRKGATYYAVSLAVKRICESIIRDENTVMTVSGLIDGQYGIRDCCLSLPAAVSSKGRGRALELPLSAHEEEALRRSAEILKTAIKEINL</sequence>
<keyword evidence="4 7" id="KW-0560">Oxidoreductase</keyword>
<dbReference type="STRING" id="370438.PTH_0747"/>
<feature type="binding site" evidence="7">
    <location>
        <position position="68"/>
    </location>
    <ligand>
        <name>NAD(+)</name>
        <dbReference type="ChEBI" id="CHEBI:57540"/>
    </ligand>
</feature>
<dbReference type="NCBIfam" id="NF000824">
    <property type="entry name" value="PRK00066.1"/>
    <property type="match status" value="1"/>
</dbReference>
<feature type="binding site" evidence="9">
    <location>
        <position position="98"/>
    </location>
    <ligand>
        <name>NAD(+)</name>
        <dbReference type="ChEBI" id="CHEBI:57540"/>
    </ligand>
</feature>
<dbReference type="FunFam" id="3.40.50.720:FF:000018">
    <property type="entry name" value="Malate dehydrogenase"/>
    <property type="match status" value="1"/>
</dbReference>
<dbReference type="InterPro" id="IPR018177">
    <property type="entry name" value="L-lactate_DH_AS"/>
</dbReference>
<dbReference type="Gene3D" id="3.40.50.720">
    <property type="entry name" value="NAD(P)-binding Rossmann-like Domain"/>
    <property type="match status" value="1"/>
</dbReference>
<feature type="binding site" evidence="7">
    <location>
        <position position="145"/>
    </location>
    <ligand>
        <name>NAD(+)</name>
        <dbReference type="ChEBI" id="CHEBI:57540"/>
    </ligand>
</feature>
<dbReference type="InterPro" id="IPR001236">
    <property type="entry name" value="Lactate/malate_DH_N"/>
</dbReference>
<gene>
    <name evidence="12" type="primary">Mdh</name>
    <name evidence="7" type="synonym">ldh</name>
    <name evidence="12" type="ordered locus">PTH_0747</name>
</gene>
<keyword evidence="7" id="KW-0963">Cytoplasm</keyword>
<dbReference type="PANTHER" id="PTHR43128:SF16">
    <property type="entry name" value="L-LACTATE DEHYDROGENASE"/>
    <property type="match status" value="1"/>
</dbReference>
<feature type="binding site" evidence="7">
    <location>
        <position position="91"/>
    </location>
    <ligand>
        <name>substrate</name>
    </ligand>
</feature>
<dbReference type="Gene3D" id="3.90.110.10">
    <property type="entry name" value="Lactate dehydrogenase/glycoside hydrolase, family 4, C-terminal"/>
    <property type="match status" value="1"/>
</dbReference>
<dbReference type="GO" id="GO:0006096">
    <property type="term" value="P:glycolytic process"/>
    <property type="evidence" value="ECO:0007669"/>
    <property type="project" value="UniProtKB-UniRule"/>
</dbReference>
<feature type="binding site" evidence="7 9">
    <location>
        <position position="38"/>
    </location>
    <ligand>
        <name>NAD(+)</name>
        <dbReference type="ChEBI" id="CHEBI:57540"/>
    </ligand>
</feature>
<dbReference type="UniPathway" id="UPA00554">
    <property type="reaction ID" value="UER00611"/>
</dbReference>
<feature type="binding site" evidence="7">
    <location>
        <position position="17"/>
    </location>
    <ligand>
        <name>NAD(+)</name>
        <dbReference type="ChEBI" id="CHEBI:57540"/>
    </ligand>
</feature>
<dbReference type="GO" id="GO:0006089">
    <property type="term" value="P:lactate metabolic process"/>
    <property type="evidence" value="ECO:0007669"/>
    <property type="project" value="TreeGrafter"/>
</dbReference>
<evidence type="ECO:0000256" key="4">
    <source>
        <dbReference type="ARBA" id="ARBA00023002"/>
    </source>
</evidence>
<protein>
    <recommendedName>
        <fullName evidence="3 7">L-lactate dehydrogenase</fullName>
        <shortName evidence="7">L-LDH</shortName>
        <ecNumber evidence="3 7">1.1.1.27</ecNumber>
    </recommendedName>
</protein>
<dbReference type="Pfam" id="PF02866">
    <property type="entry name" value="Ldh_1_C"/>
    <property type="match status" value="1"/>
</dbReference>
<dbReference type="PRINTS" id="PR00086">
    <property type="entry name" value="LLDHDRGNASE"/>
</dbReference>
<keyword evidence="7" id="KW-0597">Phosphoprotein</keyword>
<feature type="binding site" evidence="7">
    <location>
        <begin position="122"/>
        <end position="125"/>
    </location>
    <ligand>
        <name>substrate</name>
    </ligand>
</feature>
<evidence type="ECO:0000256" key="8">
    <source>
        <dbReference type="PIRSR" id="PIRSR000102-1"/>
    </source>
</evidence>
<dbReference type="InterPro" id="IPR022383">
    <property type="entry name" value="Lactate/malate_DH_C"/>
</dbReference>
<comment type="caution">
    <text evidence="7">Lacks conserved residue(s) required for the propagation of feature annotation.</text>
</comment>
<evidence type="ECO:0000259" key="11">
    <source>
        <dbReference type="Pfam" id="PF02866"/>
    </source>
</evidence>
<comment type="function">
    <text evidence="7">Catalyzes the conversion of lactate to pyruvate.</text>
</comment>
<organism evidence="12 13">
    <name type="scientific">Pelotomaculum thermopropionicum (strain DSM 13744 / JCM 10971 / SI)</name>
    <dbReference type="NCBI Taxonomy" id="370438"/>
    <lineage>
        <taxon>Bacteria</taxon>
        <taxon>Bacillati</taxon>
        <taxon>Bacillota</taxon>
        <taxon>Clostridia</taxon>
        <taxon>Eubacteriales</taxon>
        <taxon>Desulfotomaculaceae</taxon>
        <taxon>Pelotomaculum</taxon>
    </lineage>
</organism>
<feature type="binding site" evidence="7">
    <location>
        <position position="230"/>
    </location>
    <ligand>
        <name>substrate</name>
    </ligand>
</feature>
<comment type="subcellular location">
    <subcellularLocation>
        <location evidence="7">Cytoplasm</location>
    </subcellularLocation>
</comment>
<feature type="binding site" evidence="7">
    <location>
        <position position="155"/>
    </location>
    <ligand>
        <name>beta-D-fructose 1,6-bisphosphate</name>
        <dbReference type="ChEBI" id="CHEBI:32966"/>
        <note>allosteric activator</note>
    </ligand>
</feature>
<dbReference type="HOGENOM" id="CLU_045401_1_1_9"/>
<dbReference type="EC" id="1.1.1.27" evidence="3 7"/>
<proteinExistence type="inferred from homology"/>
<dbReference type="GO" id="GO:0005737">
    <property type="term" value="C:cytoplasm"/>
    <property type="evidence" value="ECO:0007669"/>
    <property type="project" value="UniProtKB-SubCell"/>
</dbReference>
<dbReference type="CDD" id="cd05292">
    <property type="entry name" value="LDH_2"/>
    <property type="match status" value="1"/>
</dbReference>
<accession>A5D487</accession>
<dbReference type="EMBL" id="AP009389">
    <property type="protein sequence ID" value="BAF58928.1"/>
    <property type="molecule type" value="Genomic_DNA"/>
</dbReference>
<dbReference type="Proteomes" id="UP000006556">
    <property type="component" value="Chromosome"/>
</dbReference>
<dbReference type="AlphaFoldDB" id="A5D487"/>
<dbReference type="InterPro" id="IPR015955">
    <property type="entry name" value="Lactate_DH/Glyco_Ohase_4_C"/>
</dbReference>
<evidence type="ECO:0000256" key="2">
    <source>
        <dbReference type="ARBA" id="ARBA00006054"/>
    </source>
</evidence>
<reference evidence="13" key="1">
    <citation type="journal article" date="2008" name="Genome Res.">
        <title>The genome of Pelotomaculum thermopropionicum reveals niche-associated evolution in anaerobic microbiota.</title>
        <authorList>
            <person name="Kosaka T."/>
            <person name="Kato S."/>
            <person name="Shimoyama T."/>
            <person name="Ishii S."/>
            <person name="Abe T."/>
            <person name="Watanabe K."/>
        </authorList>
    </citation>
    <scope>NUCLEOTIDE SEQUENCE [LARGE SCALE GENOMIC DNA]</scope>
    <source>
        <strain evidence="13">DSM 13744 / JCM 10971 / SI</strain>
    </source>
</reference>
<feature type="domain" description="Lactate/malate dehydrogenase N-terminal" evidence="10">
    <location>
        <begin position="8"/>
        <end position="144"/>
    </location>
</feature>
<keyword evidence="13" id="KW-1185">Reference proteome</keyword>
<name>A5D487_PELTS</name>
<dbReference type="KEGG" id="pth:PTH_0747"/>
<comment type="catalytic activity">
    <reaction evidence="6 7">
        <text>(S)-lactate + NAD(+) = pyruvate + NADH + H(+)</text>
        <dbReference type="Rhea" id="RHEA:23444"/>
        <dbReference type="ChEBI" id="CHEBI:15361"/>
        <dbReference type="ChEBI" id="CHEBI:15378"/>
        <dbReference type="ChEBI" id="CHEBI:16651"/>
        <dbReference type="ChEBI" id="CHEBI:57540"/>
        <dbReference type="ChEBI" id="CHEBI:57945"/>
        <dbReference type="EC" id="1.1.1.27"/>
    </reaction>
</comment>
<evidence type="ECO:0000313" key="13">
    <source>
        <dbReference type="Proteomes" id="UP000006556"/>
    </source>
</evidence>
<feature type="binding site" evidence="7 9">
    <location>
        <begin position="120"/>
        <end position="122"/>
    </location>
    <ligand>
        <name>NAD(+)</name>
        <dbReference type="ChEBI" id="CHEBI:57540"/>
    </ligand>
</feature>
<comment type="similarity">
    <text evidence="2 7">Belongs to the LDH/MDH superfamily. LDH family.</text>
</comment>